<proteinExistence type="predicted"/>
<evidence type="ECO:0000313" key="2">
    <source>
        <dbReference type="Proteomes" id="UP001732700"/>
    </source>
</evidence>
<dbReference type="EnsemblPlants" id="AVESA.00010b.r2.5AG0821800.1">
    <property type="protein sequence ID" value="AVESA.00010b.r2.5AG0821800.1.CDS.1"/>
    <property type="gene ID" value="AVESA.00010b.r2.5AG0821800"/>
</dbReference>
<sequence length="106" mass="11722">MIGAPSENYLPIVKVHNEVPSETLLAVEQTEEVVPMIIDPPAPKAALPHPAATGSVRTRRPCYGWISESESDSDYEEFLASRQQKVHVPSAGGDLSKRKRLSRWDV</sequence>
<protein>
    <submittedName>
        <fullName evidence="1">Uncharacterized protein</fullName>
    </submittedName>
</protein>
<reference evidence="1" key="2">
    <citation type="submission" date="2025-09" db="UniProtKB">
        <authorList>
            <consortium name="EnsemblPlants"/>
        </authorList>
    </citation>
    <scope>IDENTIFICATION</scope>
</reference>
<name>A0ACD5XNC7_AVESA</name>
<evidence type="ECO:0000313" key="1">
    <source>
        <dbReference type="EnsemblPlants" id="AVESA.00010b.r2.5AG0821800.1.CDS.1"/>
    </source>
</evidence>
<organism evidence="1 2">
    <name type="scientific">Avena sativa</name>
    <name type="common">Oat</name>
    <dbReference type="NCBI Taxonomy" id="4498"/>
    <lineage>
        <taxon>Eukaryota</taxon>
        <taxon>Viridiplantae</taxon>
        <taxon>Streptophyta</taxon>
        <taxon>Embryophyta</taxon>
        <taxon>Tracheophyta</taxon>
        <taxon>Spermatophyta</taxon>
        <taxon>Magnoliopsida</taxon>
        <taxon>Liliopsida</taxon>
        <taxon>Poales</taxon>
        <taxon>Poaceae</taxon>
        <taxon>BOP clade</taxon>
        <taxon>Pooideae</taxon>
        <taxon>Poodae</taxon>
        <taxon>Poeae</taxon>
        <taxon>Poeae Chloroplast Group 1 (Aveneae type)</taxon>
        <taxon>Aveninae</taxon>
        <taxon>Avena</taxon>
    </lineage>
</organism>
<reference evidence="1" key="1">
    <citation type="submission" date="2021-05" db="EMBL/GenBank/DDBJ databases">
        <authorList>
            <person name="Scholz U."/>
            <person name="Mascher M."/>
            <person name="Fiebig A."/>
        </authorList>
    </citation>
    <scope>NUCLEOTIDE SEQUENCE [LARGE SCALE GENOMIC DNA]</scope>
</reference>
<accession>A0ACD5XNC7</accession>
<keyword evidence="2" id="KW-1185">Reference proteome</keyword>
<dbReference type="Proteomes" id="UP001732700">
    <property type="component" value="Chromosome 5A"/>
</dbReference>